<dbReference type="PROSITE" id="PS51375">
    <property type="entry name" value="PPR"/>
    <property type="match status" value="7"/>
</dbReference>
<evidence type="ECO:0000313" key="6">
    <source>
        <dbReference type="RefSeq" id="XP_056684878.1"/>
    </source>
</evidence>
<dbReference type="RefSeq" id="XP_056684877.1">
    <property type="nucleotide sequence ID" value="XM_056828899.1"/>
</dbReference>
<dbReference type="Pfam" id="PF13041">
    <property type="entry name" value="PPR_2"/>
    <property type="match status" value="6"/>
</dbReference>
<dbReference type="Gene3D" id="3.40.50.1820">
    <property type="entry name" value="alpha/beta hydrolase"/>
    <property type="match status" value="1"/>
</dbReference>
<name>A0ABM3QNF4_SPIOL</name>
<dbReference type="NCBIfam" id="TIGR00756">
    <property type="entry name" value="PPR"/>
    <property type="match status" value="8"/>
</dbReference>
<dbReference type="Pfam" id="PF00450">
    <property type="entry name" value="Peptidase_S10"/>
    <property type="match status" value="1"/>
</dbReference>
<keyword evidence="2" id="KW-0677">Repeat</keyword>
<comment type="similarity">
    <text evidence="1">Belongs to the peptidase S10 family.</text>
</comment>
<dbReference type="GeneID" id="110784632"/>
<reference evidence="5 6" key="2">
    <citation type="submission" date="2025-05" db="UniProtKB">
        <authorList>
            <consortium name="RefSeq"/>
        </authorList>
    </citation>
    <scope>IDENTIFICATION</scope>
    <source>
        <tissue evidence="5 6">Leaf</tissue>
    </source>
</reference>
<accession>A0ABM3QNF4</accession>
<feature type="repeat" description="PPR" evidence="3">
    <location>
        <begin position="218"/>
        <end position="252"/>
    </location>
</feature>
<gene>
    <name evidence="5 6" type="primary">LOC110784632</name>
</gene>
<dbReference type="InterPro" id="IPR001563">
    <property type="entry name" value="Peptidase_S10"/>
</dbReference>
<feature type="repeat" description="PPR" evidence="3">
    <location>
        <begin position="791"/>
        <end position="825"/>
    </location>
</feature>
<evidence type="ECO:0000313" key="4">
    <source>
        <dbReference type="Proteomes" id="UP000813463"/>
    </source>
</evidence>
<dbReference type="Proteomes" id="UP000813463">
    <property type="component" value="Chromosome 5"/>
</dbReference>
<dbReference type="InterPro" id="IPR002885">
    <property type="entry name" value="PPR_rpt"/>
</dbReference>
<dbReference type="Pfam" id="PF01535">
    <property type="entry name" value="PPR"/>
    <property type="match status" value="4"/>
</dbReference>
<reference evidence="4" key="1">
    <citation type="journal article" date="2021" name="Nat. Commun.">
        <title>Genomic analyses provide insights into spinach domestication and the genetic basis of agronomic traits.</title>
        <authorList>
            <person name="Cai X."/>
            <person name="Sun X."/>
            <person name="Xu C."/>
            <person name="Sun H."/>
            <person name="Wang X."/>
            <person name="Ge C."/>
            <person name="Zhang Z."/>
            <person name="Wang Q."/>
            <person name="Fei Z."/>
            <person name="Jiao C."/>
            <person name="Wang Q."/>
        </authorList>
    </citation>
    <scope>NUCLEOTIDE SEQUENCE [LARGE SCALE GENOMIC DNA]</scope>
    <source>
        <strain evidence="4">cv. Varoflay</strain>
    </source>
</reference>
<dbReference type="PANTHER" id="PTHR24015:SF1825">
    <property type="entry name" value="OS04G0514500 PROTEIN"/>
    <property type="match status" value="1"/>
</dbReference>
<sequence length="985" mass="109437">MYKKNSQFRRYFCKFTPIFAEKYISSTPPYQIAHGVYDHLLRLCLEQCGKVKRRQVFDEMPQRISQAFYACKVIHARSLILGFGLNGKLGNAILDLYAKCGNAGYTKRVFERLELRDVQGWNSIMSLYLRSGLLDRVVELFGSMRDLGVVPNPFSYAIVLSACGRMMLIEFGKQVHCDVIKMGYLCHSFCEGSLTDMYVKCNALGDARRMFDQLCSPSLVSWTAMITAYVQMGLLDEALKVFECMQSLGCVPDHVAFVTVISAFVNDGRLDKARELFTQMPLPSTVAWNVMISGYAKRGNEAEAVNFFLMMRKMGVPSSRSTLGSVLSATASLKRLDIGLPVHAQALKQGLDRNVYVGSSLLNMYAKCHKPESARQVFDSLDQRNIVLWNALLGGYVQNGFASEVVELFMDMKDGGLQADEFTYTSILSACGCLKRLDFGSQLHSVIIKTNFESNLFVGNALVDMYAKSGSLAEARQLFETIKGRDNVSWNAIIVGYVQEEEEDEAFGLFRRMISDGTPADEFAMASILSASANLKNLARGRQLHSLSVKYGLATSLFAGSSLIDMYVKCGVTETAREVFYRMHKWSVISMNALIAGLSQDNMEEAVKIYKLMLAEELCPSVITFANLLGACQSPCRFNLGRQIHCLLLKKGILYDDGYLGLSLLGMYMDSHSNEDANKLFLEFPEPKSAILWTSMISGLSQNNCHEVALGVYREMRSYNVLPDQATFASILKVCSFLTSLRDGTEIHCFVLRSGFNSDVLVCCAIIDMYAKCGDVRSSVQVFEEVDSKLDVILWNSIIVGLAKNGYVEDVLKMFGELMKSHVNPDEVTFLGVLSACSHGGKISEGRHVYNMMVNQCGIQPRNDHCACMIDLFGRWGFLEEAEGFIEKLQFEPDAKIWASYLGACKLHGDDARGKRAAEKLIDLDPHNSSAYILLSSIHASSGPGCSSMGGGAFTELGSFFHKGDGRGLRRNLMSWNKSVESPVC</sequence>
<dbReference type="InterPro" id="IPR029058">
    <property type="entry name" value="AB_hydrolase_fold"/>
</dbReference>
<feature type="repeat" description="PPR" evidence="3">
    <location>
        <begin position="284"/>
        <end position="318"/>
    </location>
</feature>
<dbReference type="InterPro" id="IPR011990">
    <property type="entry name" value="TPR-like_helical_dom_sf"/>
</dbReference>
<organism evidence="4 6">
    <name type="scientific">Spinacia oleracea</name>
    <name type="common">Spinach</name>
    <dbReference type="NCBI Taxonomy" id="3562"/>
    <lineage>
        <taxon>Eukaryota</taxon>
        <taxon>Viridiplantae</taxon>
        <taxon>Streptophyta</taxon>
        <taxon>Embryophyta</taxon>
        <taxon>Tracheophyta</taxon>
        <taxon>Spermatophyta</taxon>
        <taxon>Magnoliopsida</taxon>
        <taxon>eudicotyledons</taxon>
        <taxon>Gunneridae</taxon>
        <taxon>Pentapetalae</taxon>
        <taxon>Caryophyllales</taxon>
        <taxon>Chenopodiaceae</taxon>
        <taxon>Chenopodioideae</taxon>
        <taxon>Anserineae</taxon>
        <taxon>Spinacia</taxon>
    </lineage>
</organism>
<feature type="repeat" description="PPR" evidence="3">
    <location>
        <begin position="689"/>
        <end position="723"/>
    </location>
</feature>
<dbReference type="Gene3D" id="1.25.40.10">
    <property type="entry name" value="Tetratricopeptide repeat domain"/>
    <property type="match status" value="6"/>
</dbReference>
<dbReference type="InterPro" id="IPR046960">
    <property type="entry name" value="PPR_At4g14850-like_plant"/>
</dbReference>
<proteinExistence type="inferred from homology"/>
<dbReference type="SUPFAM" id="SSF53474">
    <property type="entry name" value="alpha/beta-Hydrolases"/>
    <property type="match status" value="1"/>
</dbReference>
<protein>
    <submittedName>
        <fullName evidence="5 6">Pentatricopeptide repeat-containing protein At3g09040, mitochondrial isoform X1</fullName>
    </submittedName>
</protein>
<keyword evidence="4" id="KW-1185">Reference proteome</keyword>
<feature type="repeat" description="PPR" evidence="3">
    <location>
        <begin position="486"/>
        <end position="520"/>
    </location>
</feature>
<dbReference type="RefSeq" id="XP_056684878.1">
    <property type="nucleotide sequence ID" value="XM_056828900.1"/>
</dbReference>
<feature type="repeat" description="PPR" evidence="3">
    <location>
        <begin position="385"/>
        <end position="419"/>
    </location>
</feature>
<evidence type="ECO:0000256" key="3">
    <source>
        <dbReference type="PROSITE-ProRule" id="PRU00708"/>
    </source>
</evidence>
<evidence type="ECO:0000256" key="2">
    <source>
        <dbReference type="ARBA" id="ARBA00022737"/>
    </source>
</evidence>
<evidence type="ECO:0000313" key="5">
    <source>
        <dbReference type="RefSeq" id="XP_056684877.1"/>
    </source>
</evidence>
<evidence type="ECO:0000256" key="1">
    <source>
        <dbReference type="ARBA" id="ARBA00009431"/>
    </source>
</evidence>
<feature type="repeat" description="PPR" evidence="3">
    <location>
        <begin position="117"/>
        <end position="151"/>
    </location>
</feature>
<dbReference type="PANTHER" id="PTHR24015">
    <property type="entry name" value="OS07G0578800 PROTEIN-RELATED"/>
    <property type="match status" value="1"/>
</dbReference>
<dbReference type="Pfam" id="PF13812">
    <property type="entry name" value="PPR_3"/>
    <property type="match status" value="1"/>
</dbReference>